<dbReference type="Pfam" id="PF08327">
    <property type="entry name" value="AHSA1"/>
    <property type="match status" value="1"/>
</dbReference>
<dbReference type="Proteomes" id="UP000315369">
    <property type="component" value="Unassembled WGS sequence"/>
</dbReference>
<feature type="domain" description="Activator of Hsp90 ATPase homologue 1/2-like C-terminal" evidence="2">
    <location>
        <begin position="14"/>
        <end position="135"/>
    </location>
</feature>
<sequence length="146" mass="16325">MEPKFQVQLKIQKPVAEVFDGVVNPKKLSGYFVQAASAPLVEGTTVKWRFAEAPGENDVIVRTVARDERIAFEWEAAGGGYNTRVEMLFKPIDERSTLVQIRESGWKEDARGVDASYDNCGGWMHMMTCLKAYLEFGINLRAGGAY</sequence>
<evidence type="ECO:0000313" key="4">
    <source>
        <dbReference type="Proteomes" id="UP000315369"/>
    </source>
</evidence>
<reference evidence="3 4" key="1">
    <citation type="submission" date="2019-06" db="EMBL/GenBank/DDBJ databases">
        <authorList>
            <person name="Livingstone P."/>
            <person name="Whitworth D."/>
        </authorList>
    </citation>
    <scope>NUCLEOTIDE SEQUENCE [LARGE SCALE GENOMIC DNA]</scope>
    <source>
        <strain evidence="3 4">AM401</strain>
    </source>
</reference>
<comment type="similarity">
    <text evidence="1">Belongs to the AHA1 family.</text>
</comment>
<dbReference type="Gene3D" id="3.30.530.20">
    <property type="match status" value="1"/>
</dbReference>
<comment type="caution">
    <text evidence="3">The sequence shown here is derived from an EMBL/GenBank/DDBJ whole genome shotgun (WGS) entry which is preliminary data.</text>
</comment>
<accession>A0A540WQQ9</accession>
<dbReference type="OrthoDB" id="9806378at2"/>
<organism evidence="3 4">
    <name type="scientific">Myxococcus llanfairpwllgwyngyllgogerychwyrndrobwllllantysiliogogogochensis</name>
    <dbReference type="NCBI Taxonomy" id="2590453"/>
    <lineage>
        <taxon>Bacteria</taxon>
        <taxon>Pseudomonadati</taxon>
        <taxon>Myxococcota</taxon>
        <taxon>Myxococcia</taxon>
        <taxon>Myxococcales</taxon>
        <taxon>Cystobacterineae</taxon>
        <taxon>Myxococcaceae</taxon>
        <taxon>Myxococcus</taxon>
    </lineage>
</organism>
<gene>
    <name evidence="3" type="ORF">FJV41_34695</name>
</gene>
<proteinExistence type="inferred from homology"/>
<protein>
    <submittedName>
        <fullName evidence="3">ATPase</fullName>
    </submittedName>
</protein>
<dbReference type="AlphaFoldDB" id="A0A540WQQ9"/>
<evidence type="ECO:0000256" key="1">
    <source>
        <dbReference type="ARBA" id="ARBA00006817"/>
    </source>
</evidence>
<evidence type="ECO:0000259" key="2">
    <source>
        <dbReference type="Pfam" id="PF08327"/>
    </source>
</evidence>
<dbReference type="InterPro" id="IPR023393">
    <property type="entry name" value="START-like_dom_sf"/>
</dbReference>
<dbReference type="RefSeq" id="WP_141646884.1">
    <property type="nucleotide sequence ID" value="NZ_VIFM01000194.1"/>
</dbReference>
<dbReference type="EMBL" id="VIFM01000194">
    <property type="protein sequence ID" value="TQF11349.1"/>
    <property type="molecule type" value="Genomic_DNA"/>
</dbReference>
<evidence type="ECO:0000313" key="3">
    <source>
        <dbReference type="EMBL" id="TQF11349.1"/>
    </source>
</evidence>
<dbReference type="SUPFAM" id="SSF55961">
    <property type="entry name" value="Bet v1-like"/>
    <property type="match status" value="1"/>
</dbReference>
<name>A0A540WQQ9_9BACT</name>
<keyword evidence="4" id="KW-1185">Reference proteome</keyword>
<dbReference type="InterPro" id="IPR013538">
    <property type="entry name" value="ASHA1/2-like_C"/>
</dbReference>